<dbReference type="OrthoDB" id="9773233at2"/>
<dbReference type="RefSeq" id="WP_058640853.1">
    <property type="nucleotide sequence ID" value="NZ_LDSL01000033.1"/>
</dbReference>
<dbReference type="PANTHER" id="PTHR43539">
    <property type="entry name" value="FLAVIN-BINDING MONOOXYGENASE-LIKE PROTEIN (AFU_ORTHOLOGUE AFUA_4G09220)"/>
    <property type="match status" value="1"/>
</dbReference>
<dbReference type="Proteomes" id="UP000072741">
    <property type="component" value="Unassembled WGS sequence"/>
</dbReference>
<dbReference type="SUPFAM" id="SSF51905">
    <property type="entry name" value="FAD/NAD(P)-binding domain"/>
    <property type="match status" value="1"/>
</dbReference>
<dbReference type="GO" id="GO:0050660">
    <property type="term" value="F:flavin adenine dinucleotide binding"/>
    <property type="evidence" value="ECO:0007669"/>
    <property type="project" value="TreeGrafter"/>
</dbReference>
<dbReference type="EMBL" id="LDSL01000033">
    <property type="protein sequence ID" value="KTT25628.1"/>
    <property type="molecule type" value="Genomic_DNA"/>
</dbReference>
<dbReference type="InterPro" id="IPR032710">
    <property type="entry name" value="NTF2-like_dom_sf"/>
</dbReference>
<dbReference type="Pfam" id="PF13738">
    <property type="entry name" value="Pyr_redox_3"/>
    <property type="match status" value="1"/>
</dbReference>
<reference evidence="2 3" key="1">
    <citation type="journal article" date="2016" name="Front. Microbiol.">
        <title>Genomic Resource of Rice Seed Associated Bacteria.</title>
        <authorList>
            <person name="Midha S."/>
            <person name="Bansal K."/>
            <person name="Sharma S."/>
            <person name="Kumar N."/>
            <person name="Patil P.P."/>
            <person name="Chaudhry V."/>
            <person name="Patil P.B."/>
        </authorList>
    </citation>
    <scope>NUCLEOTIDE SEQUENCE [LARGE SCALE GENOMIC DNA]</scope>
    <source>
        <strain evidence="2 3">NS331</strain>
    </source>
</reference>
<evidence type="ECO:0000313" key="3">
    <source>
        <dbReference type="Proteomes" id="UP000072741"/>
    </source>
</evidence>
<dbReference type="Gene3D" id="3.50.50.60">
    <property type="entry name" value="FAD/NAD(P)-binding domain"/>
    <property type="match status" value="1"/>
</dbReference>
<dbReference type="SUPFAM" id="SSF54427">
    <property type="entry name" value="NTF2-like"/>
    <property type="match status" value="1"/>
</dbReference>
<evidence type="ECO:0000256" key="1">
    <source>
        <dbReference type="ARBA" id="ARBA00023002"/>
    </source>
</evidence>
<comment type="caution">
    <text evidence="2">The sequence shown here is derived from an EMBL/GenBank/DDBJ whole genome shotgun (WGS) entry which is preliminary data.</text>
</comment>
<dbReference type="InterPro" id="IPR036188">
    <property type="entry name" value="FAD/NAD-bd_sf"/>
</dbReference>
<organism evidence="2 3">
    <name type="scientific">Pseudacidovorax intermedius</name>
    <dbReference type="NCBI Taxonomy" id="433924"/>
    <lineage>
        <taxon>Bacteria</taxon>
        <taxon>Pseudomonadati</taxon>
        <taxon>Pseudomonadota</taxon>
        <taxon>Betaproteobacteria</taxon>
        <taxon>Burkholderiales</taxon>
        <taxon>Comamonadaceae</taxon>
        <taxon>Pseudacidovorax</taxon>
    </lineage>
</organism>
<protein>
    <submittedName>
        <fullName evidence="2">FAD-dependent oxidoreductase</fullName>
    </submittedName>
</protein>
<gene>
    <name evidence="2" type="ORF">NS331_04715</name>
</gene>
<dbReference type="PRINTS" id="PR00411">
    <property type="entry name" value="PNDRDTASEI"/>
</dbReference>
<dbReference type="PATRIC" id="fig|433924.3.peg.2805"/>
<accession>A0A147H6U6</accession>
<dbReference type="InterPro" id="IPR050982">
    <property type="entry name" value="Auxin_biosynth/cation_transpt"/>
</dbReference>
<keyword evidence="1" id="KW-0560">Oxidoreductase</keyword>
<sequence length="606" mass="67522">MTTSTAQDSTVDGEARRAAQRWLAAFEAALSAGDPSGAALLFEPEGVCRDLAALTWNLRTFEGRDALSGMLAHACRHAKPHGFHLTDEPSEAAGVIEAWLRFETETATCVGHLRIRGTKAWTFLAAVDQLKGHEEAIGSRRQSGAEHGARTNRTNWADRRRAASQAMGTSEQPYVLVIGGGQAGLSLAARLKQLGVSVLVIDKRPRPGDTWRSRYASLCLHDPVWYDHMPYMEFPRNWPVFTPKDKMGDFLEAYADFMEIDYWGNTVARSARYDEQRKEWTVQVEREGRNVELRPSQLVFATGLSGFPNTPRYPGADEFLGDQHHSSAHAGPEAWRGKKAVVIGSNNSAHDICAALWEEGAQVTMVQRSSTLVIRSETLFDLFVKDLYSEEALSKGITVERADLVQASLPYRVLAEMSKPLVEMAKERDAEFYRRLAATGFKLDFGVDGSGLWMKYMRRGSGYYIDVGASELIIDGRIGLKQGQVERIKPRSVVMDDGTELEADLIVYATGYGPMSQLSAQILPAEMVERVGRVWGLGSDTPKDPGPWEGEARNMWRPTQQEGLWFHGGNLYQCRFFSKILALQLKARMEGLVTPVYGLQQVHHKH</sequence>
<keyword evidence="3" id="KW-1185">Reference proteome</keyword>
<dbReference type="GO" id="GO:0004497">
    <property type="term" value="F:monooxygenase activity"/>
    <property type="evidence" value="ECO:0007669"/>
    <property type="project" value="TreeGrafter"/>
</dbReference>
<dbReference type="PANTHER" id="PTHR43539:SF68">
    <property type="entry name" value="FLAVIN-BINDING MONOOXYGENASE-LIKE PROTEIN (AFU_ORTHOLOGUE AFUA_4G09220)"/>
    <property type="match status" value="1"/>
</dbReference>
<dbReference type="AlphaFoldDB" id="A0A147H6U6"/>
<dbReference type="Gene3D" id="3.10.450.50">
    <property type="match status" value="1"/>
</dbReference>
<proteinExistence type="predicted"/>
<name>A0A147H6U6_9BURK</name>
<evidence type="ECO:0000313" key="2">
    <source>
        <dbReference type="EMBL" id="KTT25628.1"/>
    </source>
</evidence>